<protein>
    <submittedName>
        <fullName evidence="1">Uncharacterized protein</fullName>
    </submittedName>
</protein>
<keyword evidence="2" id="KW-1185">Reference proteome</keyword>
<organism evidence="1 2">
    <name type="scientific">Brachionus plicatilis</name>
    <name type="common">Marine rotifer</name>
    <name type="synonym">Brachionus muelleri</name>
    <dbReference type="NCBI Taxonomy" id="10195"/>
    <lineage>
        <taxon>Eukaryota</taxon>
        <taxon>Metazoa</taxon>
        <taxon>Spiralia</taxon>
        <taxon>Gnathifera</taxon>
        <taxon>Rotifera</taxon>
        <taxon>Eurotatoria</taxon>
        <taxon>Monogononta</taxon>
        <taxon>Pseudotrocha</taxon>
        <taxon>Ploima</taxon>
        <taxon>Brachionidae</taxon>
        <taxon>Brachionus</taxon>
    </lineage>
</organism>
<gene>
    <name evidence="1" type="ORF">BpHYR1_006943</name>
</gene>
<sequence>MNIKTMTKKKYCMPLFDTSKTKLEDMSCPTKLNGSTYSLMSGAFLLSPKPQKFDVLWSNKHLIGKKKCNIACPNVKNKK</sequence>
<evidence type="ECO:0000313" key="1">
    <source>
        <dbReference type="EMBL" id="RNA34757.1"/>
    </source>
</evidence>
<comment type="caution">
    <text evidence="1">The sequence shown here is derived from an EMBL/GenBank/DDBJ whole genome shotgun (WGS) entry which is preliminary data.</text>
</comment>
<evidence type="ECO:0000313" key="2">
    <source>
        <dbReference type="Proteomes" id="UP000276133"/>
    </source>
</evidence>
<reference evidence="1 2" key="1">
    <citation type="journal article" date="2018" name="Sci. Rep.">
        <title>Genomic signatures of local adaptation to the degree of environmental predictability in rotifers.</title>
        <authorList>
            <person name="Franch-Gras L."/>
            <person name="Hahn C."/>
            <person name="Garcia-Roger E.M."/>
            <person name="Carmona M.J."/>
            <person name="Serra M."/>
            <person name="Gomez A."/>
        </authorList>
    </citation>
    <scope>NUCLEOTIDE SEQUENCE [LARGE SCALE GENOMIC DNA]</scope>
    <source>
        <strain evidence="1">HYR1</strain>
    </source>
</reference>
<accession>A0A3M7SGL8</accession>
<proteinExistence type="predicted"/>
<name>A0A3M7SGL8_BRAPC</name>
<dbReference type="EMBL" id="REGN01001423">
    <property type="protein sequence ID" value="RNA34757.1"/>
    <property type="molecule type" value="Genomic_DNA"/>
</dbReference>
<dbReference type="AlphaFoldDB" id="A0A3M7SGL8"/>
<dbReference type="Proteomes" id="UP000276133">
    <property type="component" value="Unassembled WGS sequence"/>
</dbReference>